<protein>
    <recommendedName>
        <fullName evidence="3">Phage-related replication protein</fullName>
    </recommendedName>
</protein>
<dbReference type="RefSeq" id="WP_061854801.1">
    <property type="nucleotide sequence ID" value="NZ_LUGM01000002.1"/>
</dbReference>
<evidence type="ECO:0008006" key="3">
    <source>
        <dbReference type="Google" id="ProtNLM"/>
    </source>
</evidence>
<dbReference type="Proteomes" id="UP000075418">
    <property type="component" value="Unassembled WGS sequence"/>
</dbReference>
<organism evidence="1 2">
    <name type="scientific">Staphylococcus kloosii</name>
    <dbReference type="NCBI Taxonomy" id="29384"/>
    <lineage>
        <taxon>Bacteria</taxon>
        <taxon>Bacillati</taxon>
        <taxon>Bacillota</taxon>
        <taxon>Bacilli</taxon>
        <taxon>Bacillales</taxon>
        <taxon>Staphylococcaceae</taxon>
        <taxon>Staphylococcus</taxon>
    </lineage>
</organism>
<dbReference type="InterPro" id="IPR008585">
    <property type="entry name" value="Gamma_PGA_hydro"/>
</dbReference>
<evidence type="ECO:0000313" key="2">
    <source>
        <dbReference type="Proteomes" id="UP000075418"/>
    </source>
</evidence>
<sequence length="207" mass="23526">MVDKYQSMTQLFQYNQENEDFCIELIDNSSPNLITAVHGGAIERGTSELAQLIARKGDFSFYTFKGCKRNKNNELHVTSRHFDEPQLLQMVPRKKHVLSIHGCNGTKEVIYIGGRDKELKAKLAQAFTNIGITVAPAPQHMSGIHKDNFVNQSTTSQGVQLEITVALRKKLFKNNKFNLYDREDETNWSPRMHELANTCAEILGQLK</sequence>
<name>A0A151A5J5_9STAP</name>
<dbReference type="Pfam" id="PF05908">
    <property type="entry name" value="Gamma_PGA_hydro"/>
    <property type="match status" value="1"/>
</dbReference>
<dbReference type="Gene3D" id="3.40.630.100">
    <property type="entry name" value="Poly-gamma-glutamate hydrolase, zinc-binding motif"/>
    <property type="match status" value="1"/>
</dbReference>
<dbReference type="EMBL" id="LUGM01000002">
    <property type="protein sequence ID" value="KYH14632.1"/>
    <property type="molecule type" value="Genomic_DNA"/>
</dbReference>
<reference evidence="1 2" key="1">
    <citation type="submission" date="2016-02" db="EMBL/GenBank/DDBJ databases">
        <title>Draft genome sequence of hydrocarbon degrading Staphylococcus saprophyticus Strain CNV2, isolated from crude-oil contaminated soil from Noonmati Oil Refinery, Guwahati, Assam, India.</title>
        <authorList>
            <person name="Mukherjee A."/>
            <person name="Chettri B."/>
            <person name="Langpoklakpam J."/>
            <person name="Singh A.K."/>
            <person name="Chattopadhyay D.J."/>
        </authorList>
    </citation>
    <scope>NUCLEOTIDE SEQUENCE [LARGE SCALE GENOMIC DNA]</scope>
    <source>
        <strain evidence="1 2">CNV2</strain>
    </source>
</reference>
<accession>A0A151A5J5</accession>
<gene>
    <name evidence="1" type="ORF">A0131_07575</name>
</gene>
<evidence type="ECO:0000313" key="1">
    <source>
        <dbReference type="EMBL" id="KYH14632.1"/>
    </source>
</evidence>
<comment type="caution">
    <text evidence="1">The sequence shown here is derived from an EMBL/GenBank/DDBJ whole genome shotgun (WGS) entry which is preliminary data.</text>
</comment>
<proteinExistence type="predicted"/>
<dbReference type="AlphaFoldDB" id="A0A151A5J5"/>
<dbReference type="InterPro" id="IPR038128">
    <property type="entry name" value="Gamma_PGA_hydro_sf"/>
</dbReference>